<keyword evidence="4" id="KW-0227">DNA damage</keyword>
<protein>
    <submittedName>
        <fullName evidence="11">OLC1v1010373C1</fullName>
    </submittedName>
</protein>
<dbReference type="PANTHER" id="PTHR12162">
    <property type="entry name" value="NIBRIN-RELATED"/>
    <property type="match status" value="1"/>
</dbReference>
<dbReference type="PROSITE" id="PS50006">
    <property type="entry name" value="FHA_DOMAIN"/>
    <property type="match status" value="1"/>
</dbReference>
<dbReference type="SUPFAM" id="SSF52113">
    <property type="entry name" value="BRCT domain"/>
    <property type="match status" value="1"/>
</dbReference>
<evidence type="ECO:0000256" key="8">
    <source>
        <dbReference type="ARBA" id="ARBA00044757"/>
    </source>
</evidence>
<dbReference type="GO" id="GO:0000724">
    <property type="term" value="P:double-strand break repair via homologous recombination"/>
    <property type="evidence" value="ECO:0007669"/>
    <property type="project" value="TreeGrafter"/>
</dbReference>
<organism evidence="11 12">
    <name type="scientific">Oldenlandia corymbosa var. corymbosa</name>
    <dbReference type="NCBI Taxonomy" id="529605"/>
    <lineage>
        <taxon>Eukaryota</taxon>
        <taxon>Viridiplantae</taxon>
        <taxon>Streptophyta</taxon>
        <taxon>Embryophyta</taxon>
        <taxon>Tracheophyta</taxon>
        <taxon>Spermatophyta</taxon>
        <taxon>Magnoliopsida</taxon>
        <taxon>eudicotyledons</taxon>
        <taxon>Gunneridae</taxon>
        <taxon>Pentapetalae</taxon>
        <taxon>asterids</taxon>
        <taxon>lamiids</taxon>
        <taxon>Gentianales</taxon>
        <taxon>Rubiaceae</taxon>
        <taxon>Rubioideae</taxon>
        <taxon>Spermacoceae</taxon>
        <taxon>Hedyotis-Oldenlandia complex</taxon>
        <taxon>Oldenlandia</taxon>
    </lineage>
</organism>
<reference evidence="11" key="1">
    <citation type="submission" date="2023-03" db="EMBL/GenBank/DDBJ databases">
        <authorList>
            <person name="Julca I."/>
        </authorList>
    </citation>
    <scope>NUCLEOTIDE SEQUENCE</scope>
</reference>
<dbReference type="Gene3D" id="3.40.50.10190">
    <property type="entry name" value="BRCT domain"/>
    <property type="match status" value="1"/>
</dbReference>
<evidence type="ECO:0000256" key="3">
    <source>
        <dbReference type="ARBA" id="ARBA00022454"/>
    </source>
</evidence>
<dbReference type="PROSITE" id="PS50172">
    <property type="entry name" value="BRCT"/>
    <property type="match status" value="1"/>
</dbReference>
<dbReference type="CDD" id="cd22667">
    <property type="entry name" value="FHA_NBN"/>
    <property type="match status" value="1"/>
</dbReference>
<comment type="similarity">
    <text evidence="8">Belongs to the Nibrin family.</text>
</comment>
<dbReference type="GO" id="GO:0007095">
    <property type="term" value="P:mitotic G2 DNA damage checkpoint signaling"/>
    <property type="evidence" value="ECO:0007669"/>
    <property type="project" value="InterPro"/>
</dbReference>
<evidence type="ECO:0000256" key="4">
    <source>
        <dbReference type="ARBA" id="ARBA00022763"/>
    </source>
</evidence>
<evidence type="ECO:0000313" key="12">
    <source>
        <dbReference type="Proteomes" id="UP001161247"/>
    </source>
</evidence>
<dbReference type="SMART" id="SM00240">
    <property type="entry name" value="FHA"/>
    <property type="match status" value="1"/>
</dbReference>
<gene>
    <name evidence="11" type="ORF">OLC1_LOCUS18035</name>
</gene>
<dbReference type="Gene3D" id="2.60.200.20">
    <property type="match status" value="1"/>
</dbReference>
<dbReference type="EMBL" id="OX459123">
    <property type="protein sequence ID" value="CAI9110365.1"/>
    <property type="molecule type" value="Genomic_DNA"/>
</dbReference>
<dbReference type="FunFam" id="2.60.200.20:FF:000017">
    <property type="entry name" value="Nibrin"/>
    <property type="match status" value="1"/>
</dbReference>
<dbReference type="CDD" id="cd00027">
    <property type="entry name" value="BRCT"/>
    <property type="match status" value="1"/>
</dbReference>
<dbReference type="InterPro" id="IPR001357">
    <property type="entry name" value="BRCT_dom"/>
</dbReference>
<dbReference type="Pfam" id="PF00498">
    <property type="entry name" value="FHA"/>
    <property type="match status" value="1"/>
</dbReference>
<evidence type="ECO:0000256" key="6">
    <source>
        <dbReference type="ARBA" id="ARBA00023242"/>
    </source>
</evidence>
<dbReference type="InterPro" id="IPR036420">
    <property type="entry name" value="BRCT_dom_sf"/>
</dbReference>
<dbReference type="AlphaFoldDB" id="A0AAV1DTX1"/>
<dbReference type="PANTHER" id="PTHR12162:SF0">
    <property type="entry name" value="NIBRIN"/>
    <property type="match status" value="1"/>
</dbReference>
<dbReference type="InterPro" id="IPR000253">
    <property type="entry name" value="FHA_dom"/>
</dbReference>
<evidence type="ECO:0000256" key="5">
    <source>
        <dbReference type="ARBA" id="ARBA00023204"/>
    </source>
</evidence>
<dbReference type="GO" id="GO:0003684">
    <property type="term" value="F:damaged DNA binding"/>
    <property type="evidence" value="ECO:0007669"/>
    <property type="project" value="TreeGrafter"/>
</dbReference>
<dbReference type="GO" id="GO:0030870">
    <property type="term" value="C:Mre11 complex"/>
    <property type="evidence" value="ECO:0007669"/>
    <property type="project" value="InterPro"/>
</dbReference>
<keyword evidence="7" id="KW-0131">Cell cycle</keyword>
<dbReference type="InterPro" id="IPR040227">
    <property type="entry name" value="Nibrin-rel"/>
</dbReference>
<proteinExistence type="inferred from homology"/>
<evidence type="ECO:0000259" key="9">
    <source>
        <dbReference type="PROSITE" id="PS50006"/>
    </source>
</evidence>
<keyword evidence="5" id="KW-0234">DNA repair</keyword>
<accession>A0AAV1DTX1</accession>
<evidence type="ECO:0000256" key="2">
    <source>
        <dbReference type="ARBA" id="ARBA00004286"/>
    </source>
</evidence>
<evidence type="ECO:0000256" key="7">
    <source>
        <dbReference type="ARBA" id="ARBA00023306"/>
    </source>
</evidence>
<keyword evidence="6" id="KW-0539">Nucleus</keyword>
<name>A0AAV1DTX1_OLDCO</name>
<dbReference type="Proteomes" id="UP001161247">
    <property type="component" value="Chromosome 6"/>
</dbReference>
<comment type="subcellular location">
    <subcellularLocation>
        <location evidence="2">Chromosome</location>
    </subcellularLocation>
    <subcellularLocation>
        <location evidence="1">Nucleus</location>
    </subcellularLocation>
</comment>
<sequence length="565" mass="62819">MVWGLFRVDPLPGEERYYFFSKGTYKVGRRGCDITINKDKGVSRIHAEILIDEMVCLDNPRSQSSKVRVRDCSKYGTFVKKNQGSKEKVHEFPNKETVLSDGDMVSFGTGNATYRFSFVPIVFFYCCSKAILKPLQEQILSIGASICQKWSLNCTHVLVDGSVSLKEELIDAIAAKRPFISREWVEFIAGQTICTEIPSCASYAPTLLLEEVSVKVADPQSRGNCLNEYTFLLESEDKYKLKERLQCLLELCGGKVVSLEAFCLDSSQVLEDEGTKNVVWVIPTGSTANPKYSHNTKSLPNVKEMELLSSIISGYLDPSIILLPPVLVTSSCSTDETIVADSDAETETATSVQTSPAVYTAGSSDLEHKETVHLLDSVKQDSVEEIAMHVIHSPETDRTEDKTFVGVSICEAKIKEEIPGSNSTVNWSNVSSLKGLKSRDGTAGSRVEKIEAPECDNMDIIYSQDLIVKDSVVPSSPSPENDPVINFKRFRKMGTPSGNSFDNLIPYSKDPYKESDYGNEEVAQSFKEEKKRKQMEAMADDLFNHYGEKAGCCRFSQRSFCSWLA</sequence>
<feature type="domain" description="FHA" evidence="9">
    <location>
        <begin position="25"/>
        <end position="84"/>
    </location>
</feature>
<evidence type="ECO:0000259" key="10">
    <source>
        <dbReference type="PROSITE" id="PS50172"/>
    </source>
</evidence>
<dbReference type="GO" id="GO:0005694">
    <property type="term" value="C:chromosome"/>
    <property type="evidence" value="ECO:0007669"/>
    <property type="project" value="UniProtKB-SubCell"/>
</dbReference>
<keyword evidence="3" id="KW-0158">Chromosome</keyword>
<keyword evidence="12" id="KW-1185">Reference proteome</keyword>
<dbReference type="SUPFAM" id="SSF49879">
    <property type="entry name" value="SMAD/FHA domain"/>
    <property type="match status" value="1"/>
</dbReference>
<evidence type="ECO:0000256" key="1">
    <source>
        <dbReference type="ARBA" id="ARBA00004123"/>
    </source>
</evidence>
<evidence type="ECO:0000313" key="11">
    <source>
        <dbReference type="EMBL" id="CAI9110365.1"/>
    </source>
</evidence>
<dbReference type="InterPro" id="IPR008984">
    <property type="entry name" value="SMAD_FHA_dom_sf"/>
</dbReference>
<feature type="domain" description="BRCT" evidence="10">
    <location>
        <begin position="135"/>
        <end position="185"/>
    </location>
</feature>